<organism evidence="3 4">
    <name type="scientific">Merluccius polli</name>
    <name type="common">Benguela hake</name>
    <name type="synonym">Merluccius cadenati</name>
    <dbReference type="NCBI Taxonomy" id="89951"/>
    <lineage>
        <taxon>Eukaryota</taxon>
        <taxon>Metazoa</taxon>
        <taxon>Chordata</taxon>
        <taxon>Craniata</taxon>
        <taxon>Vertebrata</taxon>
        <taxon>Euteleostomi</taxon>
        <taxon>Actinopterygii</taxon>
        <taxon>Neopterygii</taxon>
        <taxon>Teleostei</taxon>
        <taxon>Neoteleostei</taxon>
        <taxon>Acanthomorphata</taxon>
        <taxon>Zeiogadaria</taxon>
        <taxon>Gadariae</taxon>
        <taxon>Gadiformes</taxon>
        <taxon>Gadoidei</taxon>
        <taxon>Merlucciidae</taxon>
        <taxon>Merluccius</taxon>
    </lineage>
</organism>
<name>A0AA47P529_MERPO</name>
<dbReference type="PROSITE" id="PS51848">
    <property type="entry name" value="BMERB"/>
    <property type="match status" value="1"/>
</dbReference>
<dbReference type="InterPro" id="IPR022735">
    <property type="entry name" value="bMERB_dom"/>
</dbReference>
<evidence type="ECO:0000259" key="2">
    <source>
        <dbReference type="PROSITE" id="PS51848"/>
    </source>
</evidence>
<reference evidence="3" key="1">
    <citation type="journal article" date="2023" name="Front. Mar. Sci.">
        <title>A new Merluccius polli reference genome to investigate the effects of global change in West African waters.</title>
        <authorList>
            <person name="Mateo J.L."/>
            <person name="Blanco-Fernandez C."/>
            <person name="Garcia-Vazquez E."/>
            <person name="Machado-Schiaffino G."/>
        </authorList>
    </citation>
    <scope>NUCLEOTIDE SEQUENCE</scope>
    <source>
        <strain evidence="3">C29</strain>
        <tissue evidence="3">Fin</tissue>
    </source>
</reference>
<protein>
    <submittedName>
        <fullName evidence="3">MICAL-like protein 2</fullName>
    </submittedName>
</protein>
<dbReference type="Proteomes" id="UP001174136">
    <property type="component" value="Unassembled WGS sequence"/>
</dbReference>
<evidence type="ECO:0000256" key="1">
    <source>
        <dbReference type="SAM" id="MobiDB-lite"/>
    </source>
</evidence>
<gene>
    <name evidence="3" type="primary">Micall2_4</name>
    <name evidence="3" type="ORF">N1851_011065</name>
</gene>
<feature type="region of interest" description="Disordered" evidence="1">
    <location>
        <begin position="39"/>
        <end position="61"/>
    </location>
</feature>
<feature type="domain" description="BMERB" evidence="2">
    <location>
        <begin position="1"/>
        <end position="55"/>
    </location>
</feature>
<dbReference type="AlphaFoldDB" id="A0AA47P529"/>
<comment type="caution">
    <text evidence="3">The sequence shown here is derived from an EMBL/GenBank/DDBJ whole genome shotgun (WGS) entry which is preliminary data.</text>
</comment>
<keyword evidence="4" id="KW-1185">Reference proteome</keyword>
<proteinExistence type="predicted"/>
<accession>A0AA47P529</accession>
<evidence type="ECO:0000313" key="4">
    <source>
        <dbReference type="Proteomes" id="UP001174136"/>
    </source>
</evidence>
<dbReference type="Pfam" id="PF12130">
    <property type="entry name" value="bMERB_dom"/>
    <property type="match status" value="1"/>
</dbReference>
<evidence type="ECO:0000313" key="3">
    <source>
        <dbReference type="EMBL" id="KAK0148580.1"/>
    </source>
</evidence>
<sequence length="61" mass="7208">MCVTCAENAKTYRERKREKELMAKLVEIVNDRNAIVEGLDEDRLREEEEDEQLPAVDDELR</sequence>
<dbReference type="EMBL" id="JAOPHQ010002009">
    <property type="protein sequence ID" value="KAK0148580.1"/>
    <property type="molecule type" value="Genomic_DNA"/>
</dbReference>
<feature type="compositionally biased region" description="Acidic residues" evidence="1">
    <location>
        <begin position="47"/>
        <end position="61"/>
    </location>
</feature>